<dbReference type="PROSITE" id="PS00108">
    <property type="entry name" value="PROTEIN_KINASE_ST"/>
    <property type="match status" value="1"/>
</dbReference>
<dbReference type="Pfam" id="PF00069">
    <property type="entry name" value="Pkinase"/>
    <property type="match status" value="1"/>
</dbReference>
<evidence type="ECO:0000256" key="7">
    <source>
        <dbReference type="ARBA" id="ARBA00047899"/>
    </source>
</evidence>
<dbReference type="GO" id="GO:0000226">
    <property type="term" value="P:microtubule cytoskeleton organization"/>
    <property type="evidence" value="ECO:0007669"/>
    <property type="project" value="TreeGrafter"/>
</dbReference>
<dbReference type="AlphaFoldDB" id="A0A8S3DAW3"/>
<accession>A0A8S3DAW3</accession>
<feature type="domain" description="Protein kinase" evidence="10">
    <location>
        <begin position="87"/>
        <end position="232"/>
    </location>
</feature>
<feature type="compositionally biased region" description="Pro residues" evidence="9">
    <location>
        <begin position="52"/>
        <end position="65"/>
    </location>
</feature>
<dbReference type="InterPro" id="IPR000719">
    <property type="entry name" value="Prot_kinase_dom"/>
</dbReference>
<evidence type="ECO:0000256" key="4">
    <source>
        <dbReference type="ARBA" id="ARBA00022741"/>
    </source>
</evidence>
<keyword evidence="3" id="KW-0808">Transferase</keyword>
<dbReference type="FunFam" id="1.10.510.10:FF:000571">
    <property type="entry name" value="Maternal embryonic leucine zipper kinase"/>
    <property type="match status" value="1"/>
</dbReference>
<evidence type="ECO:0000256" key="6">
    <source>
        <dbReference type="ARBA" id="ARBA00022840"/>
    </source>
</evidence>
<sequence length="232" mass="26243">MFSEPQFSSVSAILSIPIFPISSKSTSLSSTASHARTSTITLNSYLRSDVPPSLPPPPPPSPPPQSNITENYFQQQPQYRQMKIGKYFLEKTIGKGNFAVVKLATHCDTQQKVFNSILIDDLNPGDHKKLEREIAVMKSLIHPYIIRLYEVMESKNLIYLVTEYAANGELLDLLIREKRLSEPKAKEKFRQLVLAVEYIHSKNIVHRDLKAENLLLDSQGNIKVAGIYLSIY</sequence>
<organism evidence="11 12">
    <name type="scientific">Rotaria magnacalcarata</name>
    <dbReference type="NCBI Taxonomy" id="392030"/>
    <lineage>
        <taxon>Eukaryota</taxon>
        <taxon>Metazoa</taxon>
        <taxon>Spiralia</taxon>
        <taxon>Gnathifera</taxon>
        <taxon>Rotifera</taxon>
        <taxon>Eurotatoria</taxon>
        <taxon>Bdelloidea</taxon>
        <taxon>Philodinida</taxon>
        <taxon>Philodinidae</taxon>
        <taxon>Rotaria</taxon>
    </lineage>
</organism>
<dbReference type="GO" id="GO:0035556">
    <property type="term" value="P:intracellular signal transduction"/>
    <property type="evidence" value="ECO:0007669"/>
    <property type="project" value="TreeGrafter"/>
</dbReference>
<comment type="caution">
    <text evidence="11">The sequence shown here is derived from an EMBL/GenBank/DDBJ whole genome shotgun (WGS) entry which is preliminary data.</text>
</comment>
<dbReference type="SUPFAM" id="SSF56112">
    <property type="entry name" value="Protein kinase-like (PK-like)"/>
    <property type="match status" value="1"/>
</dbReference>
<comment type="catalytic activity">
    <reaction evidence="7">
        <text>L-threonyl-[protein] + ATP = O-phospho-L-threonyl-[protein] + ADP + H(+)</text>
        <dbReference type="Rhea" id="RHEA:46608"/>
        <dbReference type="Rhea" id="RHEA-COMP:11060"/>
        <dbReference type="Rhea" id="RHEA-COMP:11605"/>
        <dbReference type="ChEBI" id="CHEBI:15378"/>
        <dbReference type="ChEBI" id="CHEBI:30013"/>
        <dbReference type="ChEBI" id="CHEBI:30616"/>
        <dbReference type="ChEBI" id="CHEBI:61977"/>
        <dbReference type="ChEBI" id="CHEBI:456216"/>
        <dbReference type="EC" id="2.7.11.1"/>
    </reaction>
</comment>
<evidence type="ECO:0000256" key="2">
    <source>
        <dbReference type="ARBA" id="ARBA00022527"/>
    </source>
</evidence>
<keyword evidence="5" id="KW-0418">Kinase</keyword>
<dbReference type="PANTHER" id="PTHR24346">
    <property type="entry name" value="MAP/MICROTUBULE AFFINITY-REGULATING KINASE"/>
    <property type="match status" value="1"/>
</dbReference>
<dbReference type="GO" id="GO:0050321">
    <property type="term" value="F:tau-protein kinase activity"/>
    <property type="evidence" value="ECO:0007669"/>
    <property type="project" value="TreeGrafter"/>
</dbReference>
<dbReference type="PROSITE" id="PS50011">
    <property type="entry name" value="PROTEIN_KINASE_DOM"/>
    <property type="match status" value="1"/>
</dbReference>
<evidence type="ECO:0000313" key="12">
    <source>
        <dbReference type="Proteomes" id="UP000676336"/>
    </source>
</evidence>
<dbReference type="GO" id="GO:0005524">
    <property type="term" value="F:ATP binding"/>
    <property type="evidence" value="ECO:0007669"/>
    <property type="project" value="UniProtKB-KW"/>
</dbReference>
<protein>
    <recommendedName>
        <fullName evidence="1">non-specific serine/threonine protein kinase</fullName>
        <ecNumber evidence="1">2.7.11.1</ecNumber>
    </recommendedName>
</protein>
<keyword evidence="6" id="KW-0067">ATP-binding</keyword>
<feature type="region of interest" description="Disordered" evidence="9">
    <location>
        <begin position="46"/>
        <end position="69"/>
    </location>
</feature>
<gene>
    <name evidence="11" type="ORF">SMN809_LOCUS56646</name>
</gene>
<evidence type="ECO:0000256" key="9">
    <source>
        <dbReference type="SAM" id="MobiDB-lite"/>
    </source>
</evidence>
<dbReference type="EMBL" id="CAJOBI010203402">
    <property type="protein sequence ID" value="CAF4998230.1"/>
    <property type="molecule type" value="Genomic_DNA"/>
</dbReference>
<dbReference type="GO" id="GO:0005737">
    <property type="term" value="C:cytoplasm"/>
    <property type="evidence" value="ECO:0007669"/>
    <property type="project" value="TreeGrafter"/>
</dbReference>
<evidence type="ECO:0000256" key="1">
    <source>
        <dbReference type="ARBA" id="ARBA00012513"/>
    </source>
</evidence>
<name>A0A8S3DAW3_9BILA</name>
<evidence type="ECO:0000256" key="5">
    <source>
        <dbReference type="ARBA" id="ARBA00022777"/>
    </source>
</evidence>
<dbReference type="Proteomes" id="UP000676336">
    <property type="component" value="Unassembled WGS sequence"/>
</dbReference>
<evidence type="ECO:0000256" key="3">
    <source>
        <dbReference type="ARBA" id="ARBA00022679"/>
    </source>
</evidence>
<comment type="catalytic activity">
    <reaction evidence="8">
        <text>L-seryl-[protein] + ATP = O-phospho-L-seryl-[protein] + ADP + H(+)</text>
        <dbReference type="Rhea" id="RHEA:17989"/>
        <dbReference type="Rhea" id="RHEA-COMP:9863"/>
        <dbReference type="Rhea" id="RHEA-COMP:11604"/>
        <dbReference type="ChEBI" id="CHEBI:15378"/>
        <dbReference type="ChEBI" id="CHEBI:29999"/>
        <dbReference type="ChEBI" id="CHEBI:30616"/>
        <dbReference type="ChEBI" id="CHEBI:83421"/>
        <dbReference type="ChEBI" id="CHEBI:456216"/>
        <dbReference type="EC" id="2.7.11.1"/>
    </reaction>
</comment>
<dbReference type="InterPro" id="IPR008271">
    <property type="entry name" value="Ser/Thr_kinase_AS"/>
</dbReference>
<evidence type="ECO:0000259" key="10">
    <source>
        <dbReference type="PROSITE" id="PS50011"/>
    </source>
</evidence>
<keyword evidence="2" id="KW-0723">Serine/threonine-protein kinase</keyword>
<dbReference type="PANTHER" id="PTHR24346:SF82">
    <property type="entry name" value="KP78A-RELATED"/>
    <property type="match status" value="1"/>
</dbReference>
<dbReference type="SMART" id="SM00220">
    <property type="entry name" value="S_TKc"/>
    <property type="match status" value="1"/>
</dbReference>
<reference evidence="11" key="1">
    <citation type="submission" date="2021-02" db="EMBL/GenBank/DDBJ databases">
        <authorList>
            <person name="Nowell W R."/>
        </authorList>
    </citation>
    <scope>NUCLEOTIDE SEQUENCE</scope>
</reference>
<proteinExistence type="predicted"/>
<dbReference type="EC" id="2.7.11.1" evidence="1"/>
<evidence type="ECO:0000256" key="8">
    <source>
        <dbReference type="ARBA" id="ARBA00048679"/>
    </source>
</evidence>
<evidence type="ECO:0000313" key="11">
    <source>
        <dbReference type="EMBL" id="CAF4998230.1"/>
    </source>
</evidence>
<dbReference type="FunFam" id="3.30.200.20:FF:000003">
    <property type="entry name" value="Non-specific serine/threonine protein kinase"/>
    <property type="match status" value="1"/>
</dbReference>
<dbReference type="InterPro" id="IPR011009">
    <property type="entry name" value="Kinase-like_dom_sf"/>
</dbReference>
<dbReference type="Gene3D" id="1.10.510.10">
    <property type="entry name" value="Transferase(Phosphotransferase) domain 1"/>
    <property type="match status" value="1"/>
</dbReference>
<keyword evidence="4" id="KW-0547">Nucleotide-binding</keyword>